<feature type="domain" description="PDZ" evidence="6">
    <location>
        <begin position="483"/>
        <end position="570"/>
    </location>
</feature>
<name>A0A267GIY0_9PLAT</name>
<keyword evidence="3" id="KW-0677">Repeat</keyword>
<evidence type="ECO:0000313" key="7">
    <source>
        <dbReference type="EMBL" id="PAA85377.1"/>
    </source>
</evidence>
<sequence length="1108" mass="118572">PSSLNQHQPPQQLAGGEDLLEDAIRAANHLRSIRSRLGHRPDLQHRLDALVAVLESQLFARAAGVHNALEQLQELQRFGQLDPDDFGIESASGNLWLSERGNDILERAIEPDDASGGEDATDDAGEAAAAVAAAAGPMSVSELNPLTEAELSAWLATAAGGRRIIESTLEKRPGQPLGFSVVGVVRDSGELGIFVQGVREGSPADREGHLEEKDQLLAINAIPLDGRLKPQLVVELLQSVSDRVRLHLCRHRTGSDTQLNQQQQHSEQNLQQQQQQAGLTNSFDLEQNMLNTEWTELEVIDLANDGSGLGFGIIGSKSTGVVVRTILPGGVADADGRLRSGDHLLYICPVNVRGMTSEQVATVLRQSGDRVRLVVARVVRDESEAAAAAASSDADTDGRCRQLVPTAELDDRLDDLVATLDALDQARVVVLMPQEVATEAQSDSLHLPGVTNPPPIIEPAKMSAPPPPPPAAAEVEADYEEFFVELHRGSSGLGITIAGYVGETSTAKLNGIFIKEIADGSAADKDGRLRVNDRIVQVDSVSLDGYTNQEAVEILKRAGSAVQLKLLRYNRGPIYEQLQANTAALSPAQYKTVVAQRVPDLDEENDPAEESDFSAPLSDADMAALQTRWRLELGDPDCEIVVAQFAKFSDSPGLGISLEGTVDVLENGDEARPHHYIREVVPDGPAGREGTLRRRDELLEVNNRRVLGLNHLEVVEVLKSLPQQVCIVCARSTQPEIDEMDEYEDQAADEEVDSDSASASAVVVGGVSGGKSRSVEDFSGMGVWSDQATEVELEKTARGLGFSVLDYQDPLCSDRTVIIVRSLVPGGLAHKDGRILPGDRLLYVNDVRLEQATLEEAVQCLKSAPEGRIVIGVAKPSPMAAASVDAAAALAAVVAKPPATSSHARQASDLSQLTIDTGTSGDNVSLSSFDSHKTDGDDTATADTPEPRRCSLSDGKSDGDDADQEEAEDEEEEEELPPIPSALERTLKLRKSGFEELGLVIAADGKSTNGCVVTEVLPGSAAARSGTLQPGDYVTAVNSESLRRLDVADARAALRRAAELSDISVIYIPSTDAEVHLQSMQFARQEAKKFSANQPKQRLSRKSGDSEA</sequence>
<dbReference type="InterPro" id="IPR036034">
    <property type="entry name" value="PDZ_sf"/>
</dbReference>
<accession>A0A267GIY0</accession>
<dbReference type="STRING" id="282301.A0A267GIY0"/>
<comment type="subcellular location">
    <subcellularLocation>
        <location evidence="1">Membrane</location>
    </subcellularLocation>
</comment>
<protein>
    <recommendedName>
        <fullName evidence="6">PDZ domain-containing protein</fullName>
    </recommendedName>
</protein>
<gene>
    <name evidence="7" type="ORF">BOX15_Mlig032896g1</name>
</gene>
<feature type="domain" description="PDZ" evidence="6">
    <location>
        <begin position="166"/>
        <end position="252"/>
    </location>
</feature>
<reference evidence="7 8" key="1">
    <citation type="submission" date="2017-06" db="EMBL/GenBank/DDBJ databases">
        <title>A platform for efficient transgenesis in Macrostomum lignano, a flatworm model organism for stem cell research.</title>
        <authorList>
            <person name="Berezikov E."/>
        </authorList>
    </citation>
    <scope>NUCLEOTIDE SEQUENCE [LARGE SCALE GENOMIC DNA]</scope>
    <source>
        <strain evidence="7">DV1</strain>
        <tissue evidence="7">Whole organism</tissue>
    </source>
</reference>
<evidence type="ECO:0000313" key="8">
    <source>
        <dbReference type="Proteomes" id="UP000215902"/>
    </source>
</evidence>
<dbReference type="Gene3D" id="2.30.42.10">
    <property type="match status" value="6"/>
</dbReference>
<evidence type="ECO:0000256" key="4">
    <source>
        <dbReference type="ARBA" id="ARBA00023136"/>
    </source>
</evidence>
<feature type="region of interest" description="Disordered" evidence="5">
    <location>
        <begin position="899"/>
        <end position="982"/>
    </location>
</feature>
<evidence type="ECO:0000256" key="1">
    <source>
        <dbReference type="ARBA" id="ARBA00004370"/>
    </source>
</evidence>
<feature type="domain" description="PDZ" evidence="6">
    <location>
        <begin position="299"/>
        <end position="379"/>
    </location>
</feature>
<feature type="non-terminal residue" evidence="7">
    <location>
        <position position="1"/>
    </location>
</feature>
<dbReference type="Pfam" id="PF00595">
    <property type="entry name" value="PDZ"/>
    <property type="match status" value="6"/>
</dbReference>
<dbReference type="InterPro" id="IPR051342">
    <property type="entry name" value="PDZ_scaffold"/>
</dbReference>
<evidence type="ECO:0000256" key="3">
    <source>
        <dbReference type="ARBA" id="ARBA00022737"/>
    </source>
</evidence>
<feature type="region of interest" description="Disordered" evidence="5">
    <location>
        <begin position="1086"/>
        <end position="1108"/>
    </location>
</feature>
<dbReference type="FunFam" id="2.30.42.10:FF:000070">
    <property type="entry name" value="Multiple PDZ domain protein"/>
    <property type="match status" value="1"/>
</dbReference>
<dbReference type="EMBL" id="NIVC01000330">
    <property type="protein sequence ID" value="PAA85377.1"/>
    <property type="molecule type" value="Genomic_DNA"/>
</dbReference>
<dbReference type="SUPFAM" id="SSF50156">
    <property type="entry name" value="PDZ domain-like"/>
    <property type="match status" value="6"/>
</dbReference>
<feature type="compositionally biased region" description="Polar residues" evidence="5">
    <location>
        <begin position="900"/>
        <end position="929"/>
    </location>
</feature>
<dbReference type="AlphaFoldDB" id="A0A267GIY0"/>
<dbReference type="Proteomes" id="UP000215902">
    <property type="component" value="Unassembled WGS sequence"/>
</dbReference>
<dbReference type="InterPro" id="IPR001478">
    <property type="entry name" value="PDZ"/>
</dbReference>
<keyword evidence="2" id="KW-0597">Phosphoprotein</keyword>
<feature type="domain" description="PDZ" evidence="6">
    <location>
        <begin position="642"/>
        <end position="733"/>
    </location>
</feature>
<dbReference type="CDD" id="cd06791">
    <property type="entry name" value="PDZ3_MUPP1-like"/>
    <property type="match status" value="1"/>
</dbReference>
<feature type="compositionally biased region" description="Low complexity" evidence="5">
    <location>
        <begin position="258"/>
        <end position="276"/>
    </location>
</feature>
<dbReference type="PANTHER" id="PTHR19964">
    <property type="entry name" value="MULTIPLE PDZ DOMAIN PROTEIN"/>
    <property type="match status" value="1"/>
</dbReference>
<organism evidence="7 8">
    <name type="scientific">Macrostomum lignano</name>
    <dbReference type="NCBI Taxonomy" id="282301"/>
    <lineage>
        <taxon>Eukaryota</taxon>
        <taxon>Metazoa</taxon>
        <taxon>Spiralia</taxon>
        <taxon>Lophotrochozoa</taxon>
        <taxon>Platyhelminthes</taxon>
        <taxon>Rhabditophora</taxon>
        <taxon>Macrostomorpha</taxon>
        <taxon>Macrostomida</taxon>
        <taxon>Macrostomidae</taxon>
        <taxon>Macrostomum</taxon>
    </lineage>
</organism>
<dbReference type="CDD" id="cd06668">
    <property type="entry name" value="PDZ4_MUPP1-like"/>
    <property type="match status" value="1"/>
</dbReference>
<keyword evidence="8" id="KW-1185">Reference proteome</keyword>
<dbReference type="CDD" id="cd06667">
    <property type="entry name" value="PDZ2_MUPP1-like"/>
    <property type="match status" value="1"/>
</dbReference>
<feature type="compositionally biased region" description="Basic and acidic residues" evidence="5">
    <location>
        <begin position="945"/>
        <end position="959"/>
    </location>
</feature>
<proteinExistence type="predicted"/>
<comment type="caution">
    <text evidence="7">The sequence shown here is derived from an EMBL/GenBank/DDBJ whole genome shotgun (WGS) entry which is preliminary data.</text>
</comment>
<dbReference type="OrthoDB" id="6022711at2759"/>
<keyword evidence="4" id="KW-0472">Membrane</keyword>
<dbReference type="CDD" id="cd06669">
    <property type="entry name" value="PDZ5_MUPP1-like"/>
    <property type="match status" value="1"/>
</dbReference>
<feature type="domain" description="PDZ" evidence="6">
    <location>
        <begin position="986"/>
        <end position="1069"/>
    </location>
</feature>
<evidence type="ECO:0000256" key="5">
    <source>
        <dbReference type="SAM" id="MobiDB-lite"/>
    </source>
</evidence>
<evidence type="ECO:0000259" key="6">
    <source>
        <dbReference type="PROSITE" id="PS50106"/>
    </source>
</evidence>
<dbReference type="SMART" id="SM00228">
    <property type="entry name" value="PDZ"/>
    <property type="match status" value="6"/>
</dbReference>
<feature type="compositionally biased region" description="Acidic residues" evidence="5">
    <location>
        <begin position="960"/>
        <end position="976"/>
    </location>
</feature>
<dbReference type="PANTHER" id="PTHR19964:SF92">
    <property type="entry name" value="PATJ HOMOLOG"/>
    <property type="match status" value="1"/>
</dbReference>
<dbReference type="GO" id="GO:0016020">
    <property type="term" value="C:membrane"/>
    <property type="evidence" value="ECO:0007669"/>
    <property type="project" value="UniProtKB-SubCell"/>
</dbReference>
<evidence type="ECO:0000256" key="2">
    <source>
        <dbReference type="ARBA" id="ARBA00022553"/>
    </source>
</evidence>
<dbReference type="PROSITE" id="PS50106">
    <property type="entry name" value="PDZ"/>
    <property type="match status" value="6"/>
</dbReference>
<feature type="domain" description="PDZ" evidence="6">
    <location>
        <begin position="790"/>
        <end position="866"/>
    </location>
</feature>
<feature type="region of interest" description="Disordered" evidence="5">
    <location>
        <begin position="255"/>
        <end position="277"/>
    </location>
</feature>